<dbReference type="InterPro" id="IPR035994">
    <property type="entry name" value="Nucleoside_phosphorylase_sf"/>
</dbReference>
<organism evidence="1 2">
    <name type="scientific">Aspergillus keveii</name>
    <dbReference type="NCBI Taxonomy" id="714993"/>
    <lineage>
        <taxon>Eukaryota</taxon>
        <taxon>Fungi</taxon>
        <taxon>Dikarya</taxon>
        <taxon>Ascomycota</taxon>
        <taxon>Pezizomycotina</taxon>
        <taxon>Eurotiomycetes</taxon>
        <taxon>Eurotiomycetidae</taxon>
        <taxon>Eurotiales</taxon>
        <taxon>Aspergillaceae</taxon>
        <taxon>Aspergillus</taxon>
        <taxon>Aspergillus subgen. Nidulantes</taxon>
    </lineage>
</organism>
<accession>A0ABR4FR64</accession>
<dbReference type="SUPFAM" id="SSF53167">
    <property type="entry name" value="Purine and uridine phosphorylases"/>
    <property type="match status" value="1"/>
</dbReference>
<keyword evidence="2" id="KW-1185">Reference proteome</keyword>
<gene>
    <name evidence="1" type="ORF">BJX66DRAFT_329080</name>
</gene>
<sequence length="376" mass="41454">MTPLFSNRPKLSCDDYTVGWVCVLDYEYDVARALLDEEHDTPFTPRGDPNSYTVGRMGSHNVVIVKSTRTGSAATRTAAIHMFRTFNNIRFGLLVGIGGGAADAPSSYDPGNSTTDILLGDVVVSKPEGNYGGVLQYDKGKRGPSGFEIESHINSPSDHLISAVDTLSRNHGFKRGNMAEYIMEAQSKLEALGMSYYSFPGRHHDILFKSEYNHPNEGEEHCRSCDSAEIARTLAPRNDPLVHHGLIASGNTDCWDAEMRDTMRRDHNAICFDTEEATLMNNFPCLAIRGISDYADSHKNRLWQPYAALTAAAYAKDLLRLIEPHEIVGAGTALTECTSNPRLQGRGAREDRMLEYPLSDSSTVLGGYVNVAREIQ</sequence>
<evidence type="ECO:0000313" key="2">
    <source>
        <dbReference type="Proteomes" id="UP001610563"/>
    </source>
</evidence>
<dbReference type="EMBL" id="JBFTWV010000135">
    <property type="protein sequence ID" value="KAL2785751.1"/>
    <property type="molecule type" value="Genomic_DNA"/>
</dbReference>
<dbReference type="PANTHER" id="PTHR46082:SF11">
    <property type="entry name" value="AAA+ ATPASE DOMAIN-CONTAINING PROTEIN-RELATED"/>
    <property type="match status" value="1"/>
</dbReference>
<comment type="caution">
    <text evidence="1">The sequence shown here is derived from an EMBL/GenBank/DDBJ whole genome shotgun (WGS) entry which is preliminary data.</text>
</comment>
<dbReference type="Gene3D" id="3.40.50.1580">
    <property type="entry name" value="Nucleoside phosphorylase domain"/>
    <property type="match status" value="1"/>
</dbReference>
<protein>
    <submittedName>
        <fullName evidence="1">Nucleoside phosphorylase domain-containing protein</fullName>
    </submittedName>
</protein>
<dbReference type="PANTHER" id="PTHR46082">
    <property type="entry name" value="ATP/GTP-BINDING PROTEIN-RELATED"/>
    <property type="match status" value="1"/>
</dbReference>
<dbReference type="Proteomes" id="UP001610563">
    <property type="component" value="Unassembled WGS sequence"/>
</dbReference>
<dbReference type="InterPro" id="IPR053137">
    <property type="entry name" value="NLR-like"/>
</dbReference>
<name>A0ABR4FR64_9EURO</name>
<reference evidence="1 2" key="1">
    <citation type="submission" date="2024-07" db="EMBL/GenBank/DDBJ databases">
        <title>Section-level genome sequencing and comparative genomics of Aspergillus sections Usti and Cavernicolus.</title>
        <authorList>
            <consortium name="Lawrence Berkeley National Laboratory"/>
            <person name="Nybo J.L."/>
            <person name="Vesth T.C."/>
            <person name="Theobald S."/>
            <person name="Frisvad J.C."/>
            <person name="Larsen T.O."/>
            <person name="Kjaerboelling I."/>
            <person name="Rothschild-Mancinelli K."/>
            <person name="Lyhne E.K."/>
            <person name="Kogle M.E."/>
            <person name="Barry K."/>
            <person name="Clum A."/>
            <person name="Na H."/>
            <person name="Ledsgaard L."/>
            <person name="Lin J."/>
            <person name="Lipzen A."/>
            <person name="Kuo A."/>
            <person name="Riley R."/>
            <person name="Mondo S."/>
            <person name="Labutti K."/>
            <person name="Haridas S."/>
            <person name="Pangalinan J."/>
            <person name="Salamov A.A."/>
            <person name="Simmons B.A."/>
            <person name="Magnuson J.K."/>
            <person name="Chen J."/>
            <person name="Drula E."/>
            <person name="Henrissat B."/>
            <person name="Wiebenga A."/>
            <person name="Lubbers R.J."/>
            <person name="Gomes A.C."/>
            <person name="Makela M.R."/>
            <person name="Stajich J."/>
            <person name="Grigoriev I.V."/>
            <person name="Mortensen U.H."/>
            <person name="De Vries R.P."/>
            <person name="Baker S.E."/>
            <person name="Andersen M.R."/>
        </authorList>
    </citation>
    <scope>NUCLEOTIDE SEQUENCE [LARGE SCALE GENOMIC DNA]</scope>
    <source>
        <strain evidence="1 2">CBS 209.92</strain>
    </source>
</reference>
<evidence type="ECO:0000313" key="1">
    <source>
        <dbReference type="EMBL" id="KAL2785751.1"/>
    </source>
</evidence>
<proteinExistence type="predicted"/>